<feature type="repeat" description="WD" evidence="3">
    <location>
        <begin position="96"/>
        <end position="139"/>
    </location>
</feature>
<sequence>MEKGMDMAMAMDVTNWDEDAYRASILRERETQCRTLFRSIFAPNPDPNPNPNPDTIVAAASDGSVASYSLSSCLSSLVRSSPRLSVIPAAKPKCFLRAHDGPAYDVKFYGDGPNSMLLSCGDDGRIRGWKWKDIEESETPVHEQGSHIKPIIDLMNPQHRGPWFAMSPIPENNAIAVDRQGGSVFVAAGDSCAYCWDLETGKIKMVYKGHSDYLHCIVARECSNQIITGSEDGTARIWDCRNGKSVQVITPQRDKGPKEVSCVRCIALDASGSWLACGSGQSLYVWNLLAAEQISKIWTPTSCQDVTFDDNHILAVGASPILSRMDMNGKILSQIRCAPQSAFSVSLHPSGVVAVAGYGGLLDVISQFGSHFCTFCCTPV</sequence>
<dbReference type="PROSITE" id="PS50082">
    <property type="entry name" value="WD_REPEATS_2"/>
    <property type="match status" value="2"/>
</dbReference>
<dbReference type="GO" id="GO:0000347">
    <property type="term" value="C:THO complex"/>
    <property type="evidence" value="ECO:0007669"/>
    <property type="project" value="TreeGrafter"/>
</dbReference>
<feature type="repeat" description="WD" evidence="3">
    <location>
        <begin position="207"/>
        <end position="248"/>
    </location>
</feature>
<dbReference type="GO" id="GO:0006406">
    <property type="term" value="P:mRNA export from nucleus"/>
    <property type="evidence" value="ECO:0007669"/>
    <property type="project" value="TreeGrafter"/>
</dbReference>
<comment type="similarity">
    <text evidence="1">Belongs to the WD repeat THOC6 family.</text>
</comment>
<keyword evidence="5" id="KW-1185">Reference proteome</keyword>
<dbReference type="PANTHER" id="PTHR44411:SF1">
    <property type="entry name" value="THO COMPLEX SUBUNIT 6 HOMOLOG"/>
    <property type="match status" value="1"/>
</dbReference>
<protein>
    <recommendedName>
        <fullName evidence="6">THO complex subunit 6</fullName>
    </recommendedName>
</protein>
<evidence type="ECO:0000313" key="4">
    <source>
        <dbReference type="EMBL" id="KAJ8452103.1"/>
    </source>
</evidence>
<dbReference type="Pfam" id="PF00400">
    <property type="entry name" value="WD40"/>
    <property type="match status" value="3"/>
</dbReference>
<dbReference type="Proteomes" id="UP001153076">
    <property type="component" value="Unassembled WGS sequence"/>
</dbReference>
<dbReference type="OrthoDB" id="273067at2759"/>
<reference evidence="4" key="1">
    <citation type="submission" date="2022-04" db="EMBL/GenBank/DDBJ databases">
        <title>Carnegiea gigantea Genome sequencing and assembly v2.</title>
        <authorList>
            <person name="Copetti D."/>
            <person name="Sanderson M.J."/>
            <person name="Burquez A."/>
            <person name="Wojciechowski M.F."/>
        </authorList>
    </citation>
    <scope>NUCLEOTIDE SEQUENCE</scope>
    <source>
        <strain evidence="4">SGP5-SGP5p</strain>
        <tissue evidence="4">Aerial part</tissue>
    </source>
</reference>
<dbReference type="InterPro" id="IPR036322">
    <property type="entry name" value="WD40_repeat_dom_sf"/>
</dbReference>
<dbReference type="SMART" id="SM00320">
    <property type="entry name" value="WD40"/>
    <property type="match status" value="5"/>
</dbReference>
<comment type="caution">
    <text evidence="4">The sequence shown here is derived from an EMBL/GenBank/DDBJ whole genome shotgun (WGS) entry which is preliminary data.</text>
</comment>
<evidence type="ECO:0008006" key="6">
    <source>
        <dbReference type="Google" id="ProtNLM"/>
    </source>
</evidence>
<dbReference type="EMBL" id="JAKOGI010000006">
    <property type="protein sequence ID" value="KAJ8452103.1"/>
    <property type="molecule type" value="Genomic_DNA"/>
</dbReference>
<dbReference type="InterPro" id="IPR015943">
    <property type="entry name" value="WD40/YVTN_repeat-like_dom_sf"/>
</dbReference>
<dbReference type="AlphaFoldDB" id="A0A9Q1L075"/>
<keyword evidence="2 3" id="KW-0853">WD repeat</keyword>
<dbReference type="InterPro" id="IPR042626">
    <property type="entry name" value="THOC6"/>
</dbReference>
<dbReference type="InterPro" id="IPR001680">
    <property type="entry name" value="WD40_rpt"/>
</dbReference>
<dbReference type="SUPFAM" id="SSF50978">
    <property type="entry name" value="WD40 repeat-like"/>
    <property type="match status" value="1"/>
</dbReference>
<accession>A0A9Q1L075</accession>
<gene>
    <name evidence="4" type="ORF">Cgig2_016684</name>
</gene>
<organism evidence="4 5">
    <name type="scientific">Carnegiea gigantea</name>
    <dbReference type="NCBI Taxonomy" id="171969"/>
    <lineage>
        <taxon>Eukaryota</taxon>
        <taxon>Viridiplantae</taxon>
        <taxon>Streptophyta</taxon>
        <taxon>Embryophyta</taxon>
        <taxon>Tracheophyta</taxon>
        <taxon>Spermatophyta</taxon>
        <taxon>Magnoliopsida</taxon>
        <taxon>eudicotyledons</taxon>
        <taxon>Gunneridae</taxon>
        <taxon>Pentapetalae</taxon>
        <taxon>Caryophyllales</taxon>
        <taxon>Cactineae</taxon>
        <taxon>Cactaceae</taxon>
        <taxon>Cactoideae</taxon>
        <taxon>Echinocereeae</taxon>
        <taxon>Carnegiea</taxon>
    </lineage>
</organism>
<dbReference type="Gene3D" id="2.130.10.10">
    <property type="entry name" value="YVTN repeat-like/Quinoprotein amine dehydrogenase"/>
    <property type="match status" value="2"/>
</dbReference>
<evidence type="ECO:0000256" key="3">
    <source>
        <dbReference type="PROSITE-ProRule" id="PRU00221"/>
    </source>
</evidence>
<dbReference type="PANTHER" id="PTHR44411">
    <property type="entry name" value="THO COMPLEX SUBUNIT 6 HOMOLOG"/>
    <property type="match status" value="1"/>
</dbReference>
<dbReference type="PROSITE" id="PS50294">
    <property type="entry name" value="WD_REPEATS_REGION"/>
    <property type="match status" value="1"/>
</dbReference>
<name>A0A9Q1L075_9CARY</name>
<dbReference type="GO" id="GO:0000346">
    <property type="term" value="C:transcription export complex"/>
    <property type="evidence" value="ECO:0007669"/>
    <property type="project" value="TreeGrafter"/>
</dbReference>
<evidence type="ECO:0000313" key="5">
    <source>
        <dbReference type="Proteomes" id="UP001153076"/>
    </source>
</evidence>
<evidence type="ECO:0000256" key="1">
    <source>
        <dbReference type="ARBA" id="ARBA00009728"/>
    </source>
</evidence>
<proteinExistence type="inferred from homology"/>
<evidence type="ECO:0000256" key="2">
    <source>
        <dbReference type="ARBA" id="ARBA00022574"/>
    </source>
</evidence>